<protein>
    <submittedName>
        <fullName evidence="1">SDR family oxidoreductase</fullName>
    </submittedName>
</protein>
<dbReference type="EMBL" id="CP053881">
    <property type="protein sequence ID" value="QWL63202.1"/>
    <property type="molecule type" value="Genomic_DNA"/>
</dbReference>
<dbReference type="InterPro" id="IPR002347">
    <property type="entry name" value="SDR_fam"/>
</dbReference>
<name>A0ABD7EQ51_AERJA</name>
<organism evidence="1 2">
    <name type="scientific">Aeromonas jandaei</name>
    <dbReference type="NCBI Taxonomy" id="650"/>
    <lineage>
        <taxon>Bacteria</taxon>
        <taxon>Pseudomonadati</taxon>
        <taxon>Pseudomonadota</taxon>
        <taxon>Gammaproteobacteria</taxon>
        <taxon>Aeromonadales</taxon>
        <taxon>Aeromonadaceae</taxon>
        <taxon>Aeromonas</taxon>
    </lineage>
</organism>
<dbReference type="AlphaFoldDB" id="A0ABD7EQ51"/>
<proteinExistence type="predicted"/>
<dbReference type="Gene3D" id="3.40.50.720">
    <property type="entry name" value="NAD(P)-binding Rossmann-like Domain"/>
    <property type="match status" value="1"/>
</dbReference>
<dbReference type="PANTHER" id="PTHR43544:SF12">
    <property type="entry name" value="NAD(P)-BINDING ROSSMANN-FOLD SUPERFAMILY PROTEIN"/>
    <property type="match status" value="1"/>
</dbReference>
<dbReference type="PANTHER" id="PTHR43544">
    <property type="entry name" value="SHORT-CHAIN DEHYDROGENASE/REDUCTASE"/>
    <property type="match status" value="1"/>
</dbReference>
<dbReference type="RefSeq" id="WP_215801438.1">
    <property type="nucleotide sequence ID" value="NZ_CP053881.1"/>
</dbReference>
<dbReference type="InterPro" id="IPR051468">
    <property type="entry name" value="Fungal_SecMetab_SDRs"/>
</dbReference>
<dbReference type="Pfam" id="PF13561">
    <property type="entry name" value="adh_short_C2"/>
    <property type="match status" value="1"/>
</dbReference>
<dbReference type="Proteomes" id="UP000679312">
    <property type="component" value="Chromosome"/>
</dbReference>
<dbReference type="InterPro" id="IPR036291">
    <property type="entry name" value="NAD(P)-bd_dom_sf"/>
</dbReference>
<reference evidence="1 2" key="1">
    <citation type="journal article" date="2021" name="Front. Microbiol.">
        <title>Prevalence and Genetic Analysis of Chromosomal mcr-3/7 in Aeromonas From U.S. Animal-Derived Samples.</title>
        <authorList>
            <person name="Wang Y."/>
            <person name="Hou N."/>
            <person name="Rasooly R."/>
            <person name="Gu Y."/>
            <person name="He X."/>
        </authorList>
    </citation>
    <scope>NUCLEOTIDE SEQUENCE [LARGE SCALE GENOMIC DNA]</scope>
    <source>
        <strain evidence="1 2">4608</strain>
    </source>
</reference>
<evidence type="ECO:0000313" key="1">
    <source>
        <dbReference type="EMBL" id="QWL63202.1"/>
    </source>
</evidence>
<accession>A0ABD7EQ51</accession>
<sequence length="233" mass="25307">MSYLILGSGALGSALARELMARDETFLLAGRDYPKGLPVGSFFPLQEVDVISFDALFTTYDVEPLPSVVINTIGLLHDTRSMPERRVEEVVPKWLCDSLLANAWPTLALAARLSRMMKDDHKVWLCAISDLAGSISANESGGRYSYRMSKAALDMGVKTLALEWAERFAQAGVIAIAPGLMDSPMNAPFLAELPADQLQDPAEVASKLLNLIDGLSLSQSGQLLDLNGQQLPW</sequence>
<gene>
    <name evidence="1" type="ORF">HQ399_13545</name>
</gene>
<dbReference type="SUPFAM" id="SSF51735">
    <property type="entry name" value="NAD(P)-binding Rossmann-fold domains"/>
    <property type="match status" value="1"/>
</dbReference>
<evidence type="ECO:0000313" key="2">
    <source>
        <dbReference type="Proteomes" id="UP000679312"/>
    </source>
</evidence>
<dbReference type="PRINTS" id="PR00081">
    <property type="entry name" value="GDHRDH"/>
</dbReference>